<keyword evidence="2" id="KW-1185">Reference proteome</keyword>
<gene>
    <name evidence="1" type="ORF">CDAR_90091</name>
</gene>
<organism evidence="1 2">
    <name type="scientific">Caerostris darwini</name>
    <dbReference type="NCBI Taxonomy" id="1538125"/>
    <lineage>
        <taxon>Eukaryota</taxon>
        <taxon>Metazoa</taxon>
        <taxon>Ecdysozoa</taxon>
        <taxon>Arthropoda</taxon>
        <taxon>Chelicerata</taxon>
        <taxon>Arachnida</taxon>
        <taxon>Araneae</taxon>
        <taxon>Araneomorphae</taxon>
        <taxon>Entelegynae</taxon>
        <taxon>Araneoidea</taxon>
        <taxon>Araneidae</taxon>
        <taxon>Caerostris</taxon>
    </lineage>
</organism>
<dbReference type="AlphaFoldDB" id="A0AAV4QGK3"/>
<name>A0AAV4QGK3_9ARAC</name>
<evidence type="ECO:0000313" key="1">
    <source>
        <dbReference type="EMBL" id="GIY08437.1"/>
    </source>
</evidence>
<reference evidence="1 2" key="1">
    <citation type="submission" date="2021-06" db="EMBL/GenBank/DDBJ databases">
        <title>Caerostris darwini draft genome.</title>
        <authorList>
            <person name="Kono N."/>
            <person name="Arakawa K."/>
        </authorList>
    </citation>
    <scope>NUCLEOTIDE SEQUENCE [LARGE SCALE GENOMIC DNA]</scope>
</reference>
<proteinExistence type="predicted"/>
<protein>
    <submittedName>
        <fullName evidence="1">Uncharacterized protein</fullName>
    </submittedName>
</protein>
<dbReference type="Proteomes" id="UP001054837">
    <property type="component" value="Unassembled WGS sequence"/>
</dbReference>
<evidence type="ECO:0000313" key="2">
    <source>
        <dbReference type="Proteomes" id="UP001054837"/>
    </source>
</evidence>
<comment type="caution">
    <text evidence="1">The sequence shown here is derived from an EMBL/GenBank/DDBJ whole genome shotgun (WGS) entry which is preliminary data.</text>
</comment>
<sequence>MLPWNNSYFVSLFSSASGDRKDIQRCYLFKMRYNVQTCPSPGGGGRLQARTMSSSCWANTDLSAGELLFALTTPAVIDVVTQNRLTLAVKRYTCSIFDADRKKVNVIKVLIMVYNTRIKI</sequence>
<accession>A0AAV4QGK3</accession>
<dbReference type="EMBL" id="BPLQ01004503">
    <property type="protein sequence ID" value="GIY08437.1"/>
    <property type="molecule type" value="Genomic_DNA"/>
</dbReference>